<name>A0A3P6FE18_BRAOL</name>
<dbReference type="AlphaFoldDB" id="A0A3P6FE18"/>
<accession>A0A3P6FE18</accession>
<dbReference type="EMBL" id="LR031879">
    <property type="protein sequence ID" value="VDD56037.1"/>
    <property type="molecule type" value="Genomic_DNA"/>
</dbReference>
<reference evidence="1" key="1">
    <citation type="submission" date="2018-11" db="EMBL/GenBank/DDBJ databases">
        <authorList>
            <consortium name="Genoscope - CEA"/>
            <person name="William W."/>
        </authorList>
    </citation>
    <scope>NUCLEOTIDE SEQUENCE</scope>
</reference>
<proteinExistence type="predicted"/>
<sequence length="65" mass="7317">MVCIVSRRLCVRCLVIVALSLVRDWDCLMNAPVTLIGIVSFCMFNVTETFQHQISICIVYIVPGI</sequence>
<evidence type="ECO:0000313" key="1">
    <source>
        <dbReference type="EMBL" id="VDD56037.1"/>
    </source>
</evidence>
<organism evidence="1">
    <name type="scientific">Brassica oleracea</name>
    <name type="common">Wild cabbage</name>
    <dbReference type="NCBI Taxonomy" id="3712"/>
    <lineage>
        <taxon>Eukaryota</taxon>
        <taxon>Viridiplantae</taxon>
        <taxon>Streptophyta</taxon>
        <taxon>Embryophyta</taxon>
        <taxon>Tracheophyta</taxon>
        <taxon>Spermatophyta</taxon>
        <taxon>Magnoliopsida</taxon>
        <taxon>eudicotyledons</taxon>
        <taxon>Gunneridae</taxon>
        <taxon>Pentapetalae</taxon>
        <taxon>rosids</taxon>
        <taxon>malvids</taxon>
        <taxon>Brassicales</taxon>
        <taxon>Brassicaceae</taxon>
        <taxon>Brassiceae</taxon>
        <taxon>Brassica</taxon>
    </lineage>
</organism>
<protein>
    <submittedName>
        <fullName evidence="1">Uncharacterized protein</fullName>
    </submittedName>
</protein>
<gene>
    <name evidence="1" type="ORF">BOLC8T49266H</name>
</gene>